<name>A0ABS2FXB5_9FIRM</name>
<dbReference type="InterPro" id="IPR000253">
    <property type="entry name" value="FHA_dom"/>
</dbReference>
<dbReference type="PROSITE" id="PS50006">
    <property type="entry name" value="FHA_DOMAIN"/>
    <property type="match status" value="1"/>
</dbReference>
<keyword evidence="2" id="KW-0378">Hydrolase</keyword>
<keyword evidence="3" id="KW-0812">Transmembrane</keyword>
<dbReference type="Pfam" id="PF13365">
    <property type="entry name" value="Trypsin_2"/>
    <property type="match status" value="1"/>
</dbReference>
<accession>A0ABS2FXB5</accession>
<dbReference type="SUPFAM" id="SSF50494">
    <property type="entry name" value="Trypsin-like serine proteases"/>
    <property type="match status" value="1"/>
</dbReference>
<organism evidence="6 7">
    <name type="scientific">Oscillibacter valericigenes</name>
    <dbReference type="NCBI Taxonomy" id="351091"/>
    <lineage>
        <taxon>Bacteria</taxon>
        <taxon>Bacillati</taxon>
        <taxon>Bacillota</taxon>
        <taxon>Clostridia</taxon>
        <taxon>Eubacteriales</taxon>
        <taxon>Oscillospiraceae</taxon>
        <taxon>Oscillibacter</taxon>
    </lineage>
</organism>
<evidence type="ECO:0000313" key="7">
    <source>
        <dbReference type="Proteomes" id="UP000719500"/>
    </source>
</evidence>
<dbReference type="Proteomes" id="UP000719500">
    <property type="component" value="Unassembled WGS sequence"/>
</dbReference>
<evidence type="ECO:0000256" key="4">
    <source>
        <dbReference type="SAM" id="SignalP"/>
    </source>
</evidence>
<feature type="signal peptide" evidence="4">
    <location>
        <begin position="1"/>
        <end position="26"/>
    </location>
</feature>
<protein>
    <submittedName>
        <fullName evidence="6">Trypsin-like peptidase domain-containing protein</fullName>
    </submittedName>
</protein>
<keyword evidence="4" id="KW-0732">Signal</keyword>
<keyword evidence="3" id="KW-1133">Transmembrane helix</keyword>
<comment type="caution">
    <text evidence="6">The sequence shown here is derived from an EMBL/GenBank/DDBJ whole genome shotgun (WGS) entry which is preliminary data.</text>
</comment>
<feature type="chain" id="PRO_5047447102" evidence="4">
    <location>
        <begin position="27"/>
        <end position="406"/>
    </location>
</feature>
<dbReference type="InterPro" id="IPR001940">
    <property type="entry name" value="Peptidase_S1C"/>
</dbReference>
<keyword evidence="3" id="KW-0472">Membrane</keyword>
<dbReference type="Pfam" id="PF00498">
    <property type="entry name" value="FHA"/>
    <property type="match status" value="1"/>
</dbReference>
<keyword evidence="7" id="KW-1185">Reference proteome</keyword>
<evidence type="ECO:0000259" key="5">
    <source>
        <dbReference type="PROSITE" id="PS50006"/>
    </source>
</evidence>
<dbReference type="Gene3D" id="2.40.10.120">
    <property type="match status" value="1"/>
</dbReference>
<keyword evidence="1" id="KW-0645">Protease</keyword>
<dbReference type="SMART" id="SM00240">
    <property type="entry name" value="FHA"/>
    <property type="match status" value="1"/>
</dbReference>
<dbReference type="PRINTS" id="PR00834">
    <property type="entry name" value="PROTEASES2C"/>
</dbReference>
<evidence type="ECO:0000256" key="2">
    <source>
        <dbReference type="ARBA" id="ARBA00022801"/>
    </source>
</evidence>
<dbReference type="PANTHER" id="PTHR43343">
    <property type="entry name" value="PEPTIDASE S12"/>
    <property type="match status" value="1"/>
</dbReference>
<dbReference type="EMBL" id="JACSNX010000027">
    <property type="protein sequence ID" value="MBM6852264.1"/>
    <property type="molecule type" value="Genomic_DNA"/>
</dbReference>
<evidence type="ECO:0000256" key="3">
    <source>
        <dbReference type="SAM" id="Phobius"/>
    </source>
</evidence>
<evidence type="ECO:0000313" key="6">
    <source>
        <dbReference type="EMBL" id="MBM6852264.1"/>
    </source>
</evidence>
<reference evidence="6 7" key="1">
    <citation type="journal article" date="2021" name="Sci. Rep.">
        <title>The distribution of antibiotic resistance genes in chicken gut microbiota commensals.</title>
        <authorList>
            <person name="Juricova H."/>
            <person name="Matiasovicova J."/>
            <person name="Kubasova T."/>
            <person name="Cejkova D."/>
            <person name="Rychlik I."/>
        </authorList>
    </citation>
    <scope>NUCLEOTIDE SEQUENCE [LARGE SCALE GENOMIC DNA]</scope>
    <source>
        <strain evidence="6 7">An411</strain>
    </source>
</reference>
<proteinExistence type="predicted"/>
<dbReference type="InterPro" id="IPR009003">
    <property type="entry name" value="Peptidase_S1_PA"/>
</dbReference>
<dbReference type="RefSeq" id="WP_204805494.1">
    <property type="nucleotide sequence ID" value="NZ_JACSNX010000027.1"/>
</dbReference>
<dbReference type="InterPro" id="IPR051201">
    <property type="entry name" value="Chloro_Bact_Ser_Proteases"/>
</dbReference>
<sequence length="406" mass="43239">MKIMRKLAAALLAAALAAALAVPSLAAFDQDTLNGIVLIRTGAPDENGVMNYWRGTGFFVGEAGQDPEYIVTNCHVVEDFILAGKAIGGGELHVLFDQDDEAEAYLVDYDYEKDIAVLKLEEPTDKRSALQMREVEDAMLGDEVYAVGYPLAADMTVQAVNSFSPDDATVTAGSIGRLLTESGTGRRLIQTDTSMSGGNSGGPLVDGNGAVLGINTAASDLDQNLFYAVSIGEILPMLDRNNIPYSLYSASPMSGNTMLYIGIAAAVVVVIVVLAVVLGRKKKKPAEAAPAADAETSRKAPVIRSLSPQHGGLVVQLHHQQPVQIGRDSATCRLVYQDGTPGVSSRHCQVYYDERDGVFVVTDLNSTYGTFLAGGQRIPPETPTKLSPKSSFYLGEVDNTVYVDLE</sequence>
<feature type="transmembrane region" description="Helical" evidence="3">
    <location>
        <begin position="258"/>
        <end position="278"/>
    </location>
</feature>
<dbReference type="SUPFAM" id="SSF49879">
    <property type="entry name" value="SMAD/FHA domain"/>
    <property type="match status" value="1"/>
</dbReference>
<dbReference type="CDD" id="cd00060">
    <property type="entry name" value="FHA"/>
    <property type="match status" value="1"/>
</dbReference>
<gene>
    <name evidence="6" type="ORF">H9X91_12550</name>
</gene>
<dbReference type="Gene3D" id="2.60.200.20">
    <property type="match status" value="1"/>
</dbReference>
<dbReference type="PANTHER" id="PTHR43343:SF3">
    <property type="entry name" value="PROTEASE DO-LIKE 8, CHLOROPLASTIC"/>
    <property type="match status" value="1"/>
</dbReference>
<dbReference type="InterPro" id="IPR008984">
    <property type="entry name" value="SMAD_FHA_dom_sf"/>
</dbReference>
<feature type="domain" description="FHA" evidence="5">
    <location>
        <begin position="323"/>
        <end position="377"/>
    </location>
</feature>
<evidence type="ECO:0000256" key="1">
    <source>
        <dbReference type="ARBA" id="ARBA00022670"/>
    </source>
</evidence>